<evidence type="ECO:0000313" key="1">
    <source>
        <dbReference type="EMBL" id="JAD62833.1"/>
    </source>
</evidence>
<name>A0A0A9BKY7_ARUDO</name>
<accession>A0A0A9BKY7</accession>
<protein>
    <submittedName>
        <fullName evidence="1">Uncharacterized protein</fullName>
    </submittedName>
</protein>
<dbReference type="AlphaFoldDB" id="A0A0A9BKY7"/>
<sequence>MTIRNRHSGAYMSASVPEKGNFGFRGGLRDCWLAKGDFSRATRVQTLVTFICLQ</sequence>
<proteinExistence type="predicted"/>
<reference evidence="1" key="1">
    <citation type="submission" date="2014-09" db="EMBL/GenBank/DDBJ databases">
        <authorList>
            <person name="Magalhaes I.L.F."/>
            <person name="Oliveira U."/>
            <person name="Santos F.R."/>
            <person name="Vidigal T.H.D.A."/>
            <person name="Brescovit A.D."/>
            <person name="Santos A.J."/>
        </authorList>
    </citation>
    <scope>NUCLEOTIDE SEQUENCE</scope>
    <source>
        <tissue evidence="1">Shoot tissue taken approximately 20 cm above the soil surface</tissue>
    </source>
</reference>
<dbReference type="EMBL" id="GBRH01235062">
    <property type="protein sequence ID" value="JAD62833.1"/>
    <property type="molecule type" value="Transcribed_RNA"/>
</dbReference>
<reference evidence="1" key="2">
    <citation type="journal article" date="2015" name="Data Brief">
        <title>Shoot transcriptome of the giant reed, Arundo donax.</title>
        <authorList>
            <person name="Barrero R.A."/>
            <person name="Guerrero F.D."/>
            <person name="Moolhuijzen P."/>
            <person name="Goolsby J.A."/>
            <person name="Tidwell J."/>
            <person name="Bellgard S.E."/>
            <person name="Bellgard M.I."/>
        </authorList>
    </citation>
    <scope>NUCLEOTIDE SEQUENCE</scope>
    <source>
        <tissue evidence="1">Shoot tissue taken approximately 20 cm above the soil surface</tissue>
    </source>
</reference>
<organism evidence="1">
    <name type="scientific">Arundo donax</name>
    <name type="common">Giant reed</name>
    <name type="synonym">Donax arundinaceus</name>
    <dbReference type="NCBI Taxonomy" id="35708"/>
    <lineage>
        <taxon>Eukaryota</taxon>
        <taxon>Viridiplantae</taxon>
        <taxon>Streptophyta</taxon>
        <taxon>Embryophyta</taxon>
        <taxon>Tracheophyta</taxon>
        <taxon>Spermatophyta</taxon>
        <taxon>Magnoliopsida</taxon>
        <taxon>Liliopsida</taxon>
        <taxon>Poales</taxon>
        <taxon>Poaceae</taxon>
        <taxon>PACMAD clade</taxon>
        <taxon>Arundinoideae</taxon>
        <taxon>Arundineae</taxon>
        <taxon>Arundo</taxon>
    </lineage>
</organism>